<gene>
    <name evidence="3" type="ORF">CSO01_05440</name>
</gene>
<feature type="transmembrane region" description="Helical" evidence="1">
    <location>
        <begin position="59"/>
        <end position="78"/>
    </location>
</feature>
<evidence type="ECO:0000256" key="1">
    <source>
        <dbReference type="SAM" id="Phobius"/>
    </source>
</evidence>
<dbReference type="PANTHER" id="PTHR45138:SF24">
    <property type="entry name" value="DIGUANYLATE CYCLASE DGCC-RELATED"/>
    <property type="match status" value="1"/>
</dbReference>
<dbReference type="GO" id="GO:0005886">
    <property type="term" value="C:plasma membrane"/>
    <property type="evidence" value="ECO:0007669"/>
    <property type="project" value="TreeGrafter"/>
</dbReference>
<sequence length="321" mass="34273">MAAPAFGRGLLVATAFAMLAGSAFLSLDSHSWAVVGTLSAVLLGACAASLRVPWQRHPAASIAFPLTVLAALGVVGLMAQDVSVAFASLIPVCFVFTGLFHRARATLALVPFAVAAYLSLMTVFRATTWVRVAIAVFTWLVIGQVLSLTVAHLRRLTRRLEVDARTDPLTRLANRRALSEQLEALEPGDAVAILDLDHFKQINDACGHTAGDAVLKEFARTLELAVRRRDFVARYGGEEFVIVCPQSSALQVLDVLAVVREDWTGRHGGVTFSAGVSRVTTDLPPAAALAAADVALYQAKQAGRDGVRVHDVATPASRWRN</sequence>
<feature type="transmembrane region" description="Helical" evidence="1">
    <location>
        <begin position="132"/>
        <end position="151"/>
    </location>
</feature>
<dbReference type="NCBIfam" id="TIGR00254">
    <property type="entry name" value="GGDEF"/>
    <property type="match status" value="1"/>
</dbReference>
<reference evidence="3 4" key="1">
    <citation type="submission" date="2019-07" db="EMBL/GenBank/DDBJ databases">
        <title>Whole genome shotgun sequence of Cellulomonas soli NBRC 109434.</title>
        <authorList>
            <person name="Hosoyama A."/>
            <person name="Uohara A."/>
            <person name="Ohji S."/>
            <person name="Ichikawa N."/>
        </authorList>
    </citation>
    <scope>NUCLEOTIDE SEQUENCE [LARGE SCALE GENOMIC DNA]</scope>
    <source>
        <strain evidence="3 4">NBRC 109434</strain>
    </source>
</reference>
<dbReference type="InterPro" id="IPR050469">
    <property type="entry name" value="Diguanylate_Cyclase"/>
</dbReference>
<dbReference type="Gene3D" id="3.30.70.270">
    <property type="match status" value="1"/>
</dbReference>
<dbReference type="AlphaFoldDB" id="A0A512P9E5"/>
<comment type="caution">
    <text evidence="3">The sequence shown here is derived from an EMBL/GenBank/DDBJ whole genome shotgun (WGS) entry which is preliminary data.</text>
</comment>
<dbReference type="InterPro" id="IPR043128">
    <property type="entry name" value="Rev_trsase/Diguanyl_cyclase"/>
</dbReference>
<keyword evidence="1" id="KW-1133">Transmembrane helix</keyword>
<dbReference type="PROSITE" id="PS50887">
    <property type="entry name" value="GGDEF"/>
    <property type="match status" value="1"/>
</dbReference>
<dbReference type="GO" id="GO:0052621">
    <property type="term" value="F:diguanylate cyclase activity"/>
    <property type="evidence" value="ECO:0007669"/>
    <property type="project" value="TreeGrafter"/>
</dbReference>
<dbReference type="SMART" id="SM00267">
    <property type="entry name" value="GGDEF"/>
    <property type="match status" value="1"/>
</dbReference>
<proteinExistence type="predicted"/>
<dbReference type="Pfam" id="PF00990">
    <property type="entry name" value="GGDEF"/>
    <property type="match status" value="1"/>
</dbReference>
<protein>
    <recommendedName>
        <fullName evidence="2">GGDEF domain-containing protein</fullName>
    </recommendedName>
</protein>
<evidence type="ECO:0000313" key="4">
    <source>
        <dbReference type="Proteomes" id="UP000321798"/>
    </source>
</evidence>
<dbReference type="SUPFAM" id="SSF55073">
    <property type="entry name" value="Nucleotide cyclase"/>
    <property type="match status" value="1"/>
</dbReference>
<dbReference type="PANTHER" id="PTHR45138">
    <property type="entry name" value="REGULATORY COMPONENTS OF SENSORY TRANSDUCTION SYSTEM"/>
    <property type="match status" value="1"/>
</dbReference>
<dbReference type="InterPro" id="IPR029787">
    <property type="entry name" value="Nucleotide_cyclase"/>
</dbReference>
<accession>A0A512P9E5</accession>
<name>A0A512P9E5_9CELL</name>
<dbReference type="CDD" id="cd01949">
    <property type="entry name" value="GGDEF"/>
    <property type="match status" value="1"/>
</dbReference>
<keyword evidence="4" id="KW-1185">Reference proteome</keyword>
<dbReference type="GO" id="GO:0043709">
    <property type="term" value="P:cell adhesion involved in single-species biofilm formation"/>
    <property type="evidence" value="ECO:0007669"/>
    <property type="project" value="TreeGrafter"/>
</dbReference>
<dbReference type="EMBL" id="BKAL01000002">
    <property type="protein sequence ID" value="GEP67829.1"/>
    <property type="molecule type" value="Genomic_DNA"/>
</dbReference>
<organism evidence="3 4">
    <name type="scientific">Cellulomonas soli</name>
    <dbReference type="NCBI Taxonomy" id="931535"/>
    <lineage>
        <taxon>Bacteria</taxon>
        <taxon>Bacillati</taxon>
        <taxon>Actinomycetota</taxon>
        <taxon>Actinomycetes</taxon>
        <taxon>Micrococcales</taxon>
        <taxon>Cellulomonadaceae</taxon>
        <taxon>Cellulomonas</taxon>
    </lineage>
</organism>
<dbReference type="GO" id="GO:1902201">
    <property type="term" value="P:negative regulation of bacterial-type flagellum-dependent cell motility"/>
    <property type="evidence" value="ECO:0007669"/>
    <property type="project" value="TreeGrafter"/>
</dbReference>
<feature type="transmembrane region" description="Helical" evidence="1">
    <location>
        <begin position="107"/>
        <end position="126"/>
    </location>
</feature>
<keyword evidence="1" id="KW-0472">Membrane</keyword>
<evidence type="ECO:0000313" key="3">
    <source>
        <dbReference type="EMBL" id="GEP67829.1"/>
    </source>
</evidence>
<dbReference type="Proteomes" id="UP000321798">
    <property type="component" value="Unassembled WGS sequence"/>
</dbReference>
<feature type="transmembrane region" description="Helical" evidence="1">
    <location>
        <begin position="84"/>
        <end position="100"/>
    </location>
</feature>
<feature type="domain" description="GGDEF" evidence="2">
    <location>
        <begin position="187"/>
        <end position="312"/>
    </location>
</feature>
<keyword evidence="1" id="KW-0812">Transmembrane</keyword>
<dbReference type="InterPro" id="IPR000160">
    <property type="entry name" value="GGDEF_dom"/>
</dbReference>
<feature type="transmembrane region" description="Helical" evidence="1">
    <location>
        <begin position="32"/>
        <end position="52"/>
    </location>
</feature>
<evidence type="ECO:0000259" key="2">
    <source>
        <dbReference type="PROSITE" id="PS50887"/>
    </source>
</evidence>